<dbReference type="OrthoDB" id="672345at2"/>
<reference evidence="1 2" key="1">
    <citation type="submission" date="2018-07" db="EMBL/GenBank/DDBJ databases">
        <title>Chitinophaga K2CV101002-2 sp. nov., isolated from a monsoon evergreen broad-leaved forest soil.</title>
        <authorList>
            <person name="Lv Y."/>
        </authorList>
    </citation>
    <scope>NUCLEOTIDE SEQUENCE [LARGE SCALE GENOMIC DNA]</scope>
    <source>
        <strain evidence="1 2">GDMCC 1.1288</strain>
    </source>
</reference>
<organism evidence="1 2">
    <name type="scientific">Chitinophaga silvatica</name>
    <dbReference type="NCBI Taxonomy" id="2282649"/>
    <lineage>
        <taxon>Bacteria</taxon>
        <taxon>Pseudomonadati</taxon>
        <taxon>Bacteroidota</taxon>
        <taxon>Chitinophagia</taxon>
        <taxon>Chitinophagales</taxon>
        <taxon>Chitinophagaceae</taxon>
        <taxon>Chitinophaga</taxon>
    </lineage>
</organism>
<sequence>MKFIIAFCLLFLGNFKMYYSDKPVRIGIKEATQTKYRAGKYKSIKHFLDSICFTGNLSLKKKNIITRKNARIDTLYSKQGLKLVKSMGIVKQYYFPKKGHDFDDPGTCYSFLGIGNKCFDKDTVMCWQQFKYYPNNLITYNKSSFIMMKCAPYPGNCIGGACRVNFYPVIGFYGSDTSFHYFVNTDDIGGLRYSDINHDEFLDFLSIQSTFDDKDYQKLATWKKKYKNFECTEAGQCYKITALSFKKGKWETLKDKNGEEYFMLIKLNRPLDENSSFELLMSNWP</sequence>
<proteinExistence type="predicted"/>
<name>A0A3E1Y2W3_9BACT</name>
<dbReference type="AlphaFoldDB" id="A0A3E1Y2W3"/>
<dbReference type="RefSeq" id="WP_116978672.1">
    <property type="nucleotide sequence ID" value="NZ_QPMM01000017.1"/>
</dbReference>
<protein>
    <submittedName>
        <fullName evidence="1">Uncharacterized protein</fullName>
    </submittedName>
</protein>
<keyword evidence="2" id="KW-1185">Reference proteome</keyword>
<accession>A0A3E1Y2W3</accession>
<gene>
    <name evidence="1" type="ORF">DVR12_25675</name>
</gene>
<comment type="caution">
    <text evidence="1">The sequence shown here is derived from an EMBL/GenBank/DDBJ whole genome shotgun (WGS) entry which is preliminary data.</text>
</comment>
<dbReference type="Proteomes" id="UP000260644">
    <property type="component" value="Unassembled WGS sequence"/>
</dbReference>
<evidence type="ECO:0000313" key="1">
    <source>
        <dbReference type="EMBL" id="RFS18994.1"/>
    </source>
</evidence>
<evidence type="ECO:0000313" key="2">
    <source>
        <dbReference type="Proteomes" id="UP000260644"/>
    </source>
</evidence>
<dbReference type="EMBL" id="QPMM01000017">
    <property type="protein sequence ID" value="RFS18994.1"/>
    <property type="molecule type" value="Genomic_DNA"/>
</dbReference>